<keyword evidence="2" id="KW-1185">Reference proteome</keyword>
<dbReference type="Proteomes" id="UP001472677">
    <property type="component" value="Unassembled WGS sequence"/>
</dbReference>
<evidence type="ECO:0000313" key="1">
    <source>
        <dbReference type="EMBL" id="KAK8518752.1"/>
    </source>
</evidence>
<accession>A0ABR2CGW1</accession>
<dbReference type="EMBL" id="JBBPBM010000052">
    <property type="protein sequence ID" value="KAK8518752.1"/>
    <property type="molecule type" value="Genomic_DNA"/>
</dbReference>
<sequence length="106" mass="11972">MTPETDKYDPACPICTLGEKKAFQAEVCFKGKINRRSRYRFVNGDIDNDSAVFNRLERKGLEGKASGSNMKSSSSRSFLWKQLSFGSKGSRSTRKKGLFWTKSCKT</sequence>
<reference evidence="1 2" key="1">
    <citation type="journal article" date="2024" name="G3 (Bethesda)">
        <title>Genome assembly of Hibiscus sabdariffa L. provides insights into metabolisms of medicinal natural products.</title>
        <authorList>
            <person name="Kim T."/>
        </authorList>
    </citation>
    <scope>NUCLEOTIDE SEQUENCE [LARGE SCALE GENOMIC DNA]</scope>
    <source>
        <strain evidence="1">TK-2024</strain>
        <tissue evidence="1">Old leaves</tissue>
    </source>
</reference>
<organism evidence="1 2">
    <name type="scientific">Hibiscus sabdariffa</name>
    <name type="common">roselle</name>
    <dbReference type="NCBI Taxonomy" id="183260"/>
    <lineage>
        <taxon>Eukaryota</taxon>
        <taxon>Viridiplantae</taxon>
        <taxon>Streptophyta</taxon>
        <taxon>Embryophyta</taxon>
        <taxon>Tracheophyta</taxon>
        <taxon>Spermatophyta</taxon>
        <taxon>Magnoliopsida</taxon>
        <taxon>eudicotyledons</taxon>
        <taxon>Gunneridae</taxon>
        <taxon>Pentapetalae</taxon>
        <taxon>rosids</taxon>
        <taxon>malvids</taxon>
        <taxon>Malvales</taxon>
        <taxon>Malvaceae</taxon>
        <taxon>Malvoideae</taxon>
        <taxon>Hibiscus</taxon>
    </lineage>
</organism>
<evidence type="ECO:0000313" key="2">
    <source>
        <dbReference type="Proteomes" id="UP001472677"/>
    </source>
</evidence>
<gene>
    <name evidence="1" type="ORF">V6N12_011997</name>
</gene>
<proteinExistence type="predicted"/>
<protein>
    <submittedName>
        <fullName evidence="1">Uncharacterized protein</fullName>
    </submittedName>
</protein>
<name>A0ABR2CGW1_9ROSI</name>
<comment type="caution">
    <text evidence="1">The sequence shown here is derived from an EMBL/GenBank/DDBJ whole genome shotgun (WGS) entry which is preliminary data.</text>
</comment>